<dbReference type="AlphaFoldDB" id="A0A3R7Q7Z5"/>
<reference evidence="2 3" key="2">
    <citation type="submission" date="2019-01" db="EMBL/GenBank/DDBJ databases">
        <title>The decoding of complex shrimp genome reveals the adaptation for benthos swimmer, frequently molting mechanism and breeding impact on genome.</title>
        <authorList>
            <person name="Sun Y."/>
            <person name="Gao Y."/>
            <person name="Yu Y."/>
        </authorList>
    </citation>
    <scope>NUCLEOTIDE SEQUENCE [LARGE SCALE GENOMIC DNA]</scope>
    <source>
        <tissue evidence="2">Muscle</tissue>
    </source>
</reference>
<feature type="compositionally biased region" description="Low complexity" evidence="1">
    <location>
        <begin position="240"/>
        <end position="250"/>
    </location>
</feature>
<comment type="caution">
    <text evidence="2">The sequence shown here is derived from an EMBL/GenBank/DDBJ whole genome shotgun (WGS) entry which is preliminary data.</text>
</comment>
<protein>
    <submittedName>
        <fullName evidence="2">Uncharacterized protein</fullName>
    </submittedName>
</protein>
<feature type="compositionally biased region" description="Basic and acidic residues" evidence="1">
    <location>
        <begin position="198"/>
        <end position="210"/>
    </location>
</feature>
<keyword evidence="3" id="KW-1185">Reference proteome</keyword>
<evidence type="ECO:0000256" key="1">
    <source>
        <dbReference type="SAM" id="MobiDB-lite"/>
    </source>
</evidence>
<reference evidence="2 3" key="1">
    <citation type="submission" date="2018-04" db="EMBL/GenBank/DDBJ databases">
        <authorList>
            <person name="Zhang X."/>
            <person name="Yuan J."/>
            <person name="Li F."/>
            <person name="Xiang J."/>
        </authorList>
    </citation>
    <scope>NUCLEOTIDE SEQUENCE [LARGE SCALE GENOMIC DNA]</scope>
    <source>
        <tissue evidence="2">Muscle</tissue>
    </source>
</reference>
<feature type="compositionally biased region" description="Basic and acidic residues" evidence="1">
    <location>
        <begin position="227"/>
        <end position="237"/>
    </location>
</feature>
<dbReference type="Proteomes" id="UP000283509">
    <property type="component" value="Unassembled WGS sequence"/>
</dbReference>
<sequence>MVPDGLFSLAERRARTLCLTYTTSSQSASHTDTQRSNMLGCLYSVDGRNHIHICRASSTSFDNSALIHPPTSSTFIQPSHPPTPFNHFVHPFHISASFIHFIHLHHSFVSSTCFIHPLSSTYSIHPSHSFVSSTSIHLVHPTCFIHKLQTTFIHALQPSHSRTPFIYPFHPQSLHRSPRSPTLDSESESAVIFPSRTPSDEKHESGRVYETHVVARSSKNSTSLPGDRFDKCSHPEQHNLSCSSRLSSSSPEVLTRRPGLSLGTAAS</sequence>
<dbReference type="EMBL" id="QCYY01002377">
    <property type="protein sequence ID" value="ROT70861.1"/>
    <property type="molecule type" value="Genomic_DNA"/>
</dbReference>
<feature type="region of interest" description="Disordered" evidence="1">
    <location>
        <begin position="176"/>
        <end position="267"/>
    </location>
</feature>
<evidence type="ECO:0000313" key="3">
    <source>
        <dbReference type="Proteomes" id="UP000283509"/>
    </source>
</evidence>
<evidence type="ECO:0000313" key="2">
    <source>
        <dbReference type="EMBL" id="ROT70861.1"/>
    </source>
</evidence>
<gene>
    <name evidence="2" type="ORF">C7M84_010829</name>
</gene>
<proteinExistence type="predicted"/>
<name>A0A3R7Q7Z5_PENVA</name>
<organism evidence="2 3">
    <name type="scientific">Penaeus vannamei</name>
    <name type="common">Whiteleg shrimp</name>
    <name type="synonym">Litopenaeus vannamei</name>
    <dbReference type="NCBI Taxonomy" id="6689"/>
    <lineage>
        <taxon>Eukaryota</taxon>
        <taxon>Metazoa</taxon>
        <taxon>Ecdysozoa</taxon>
        <taxon>Arthropoda</taxon>
        <taxon>Crustacea</taxon>
        <taxon>Multicrustacea</taxon>
        <taxon>Malacostraca</taxon>
        <taxon>Eumalacostraca</taxon>
        <taxon>Eucarida</taxon>
        <taxon>Decapoda</taxon>
        <taxon>Dendrobranchiata</taxon>
        <taxon>Penaeoidea</taxon>
        <taxon>Penaeidae</taxon>
        <taxon>Penaeus</taxon>
    </lineage>
</organism>
<accession>A0A3R7Q7Z5</accession>